<evidence type="ECO:0000313" key="3">
    <source>
        <dbReference type="Proteomes" id="UP001305815"/>
    </source>
</evidence>
<keyword evidence="3" id="KW-1185">Reference proteome</keyword>
<gene>
    <name evidence="2" type="ORF">Lac1_29460</name>
</gene>
<protein>
    <recommendedName>
        <fullName evidence="1">HTH cro/C1-type domain-containing protein</fullName>
    </recommendedName>
</protein>
<dbReference type="RefSeq" id="WP_230104957.1">
    <property type="nucleotide sequence ID" value="NZ_AP024845.1"/>
</dbReference>
<dbReference type="Proteomes" id="UP001305815">
    <property type="component" value="Chromosome"/>
</dbReference>
<accession>A0ABN6YZF0</accession>
<dbReference type="InterPro" id="IPR001387">
    <property type="entry name" value="Cro/C1-type_HTH"/>
</dbReference>
<sequence length="89" mass="10157">MKIYWNGKTKNIIGPSIRVLRKQAKLTQKELAEKLQLQGYDFSDLTILRIEQGSRFVPDYEVLALARFFQVSPNTLLDGSVISEKKSSP</sequence>
<dbReference type="SMART" id="SM00530">
    <property type="entry name" value="HTH_XRE"/>
    <property type="match status" value="1"/>
</dbReference>
<feature type="domain" description="HTH cro/C1-type" evidence="1">
    <location>
        <begin position="17"/>
        <end position="76"/>
    </location>
</feature>
<evidence type="ECO:0000259" key="1">
    <source>
        <dbReference type="PROSITE" id="PS50943"/>
    </source>
</evidence>
<dbReference type="Pfam" id="PF12844">
    <property type="entry name" value="HTH_19"/>
    <property type="match status" value="1"/>
</dbReference>
<reference evidence="3" key="1">
    <citation type="journal article" date="2023" name="Int. J. Syst. Evol. Microbiol.">
        <title>Claveliimonas bilis gen. nov., sp. nov., deoxycholic acid-producing bacteria isolated from human faeces, and reclassification of Sellimonas monacensis Zenner et al. 2021 as Claveliimonas monacensis comb. nov.</title>
        <authorList>
            <person name="Hisatomi A."/>
            <person name="Kastawa N.W.E.P.G."/>
            <person name="Song I."/>
            <person name="Ohkuma M."/>
            <person name="Fukiya S."/>
            <person name="Sakamoto M."/>
        </authorList>
    </citation>
    <scope>NUCLEOTIDE SEQUENCE [LARGE SCALE GENOMIC DNA]</scope>
    <source>
        <strain evidence="3">12BBH14</strain>
    </source>
</reference>
<proteinExistence type="predicted"/>
<evidence type="ECO:0000313" key="2">
    <source>
        <dbReference type="EMBL" id="BDZ78763.1"/>
    </source>
</evidence>
<name>A0ABN6YZF0_9FIRM</name>
<dbReference type="PROSITE" id="PS50943">
    <property type="entry name" value="HTH_CROC1"/>
    <property type="match status" value="1"/>
</dbReference>
<dbReference type="EMBL" id="AP027742">
    <property type="protein sequence ID" value="BDZ78763.1"/>
    <property type="molecule type" value="Genomic_DNA"/>
</dbReference>
<dbReference type="CDD" id="cd00093">
    <property type="entry name" value="HTH_XRE"/>
    <property type="match status" value="1"/>
</dbReference>
<organism evidence="2 3">
    <name type="scientific">Claveliimonas bilis</name>
    <dbReference type="NCBI Taxonomy" id="3028070"/>
    <lineage>
        <taxon>Bacteria</taxon>
        <taxon>Bacillati</taxon>
        <taxon>Bacillota</taxon>
        <taxon>Clostridia</taxon>
        <taxon>Lachnospirales</taxon>
        <taxon>Lachnospiraceae</taxon>
        <taxon>Claveliimonas</taxon>
    </lineage>
</organism>